<dbReference type="AlphaFoldDB" id="A0A1H0M1Q6"/>
<reference evidence="2 3" key="1">
    <citation type="submission" date="2016-10" db="EMBL/GenBank/DDBJ databases">
        <authorList>
            <person name="de Groot N.N."/>
        </authorList>
    </citation>
    <scope>NUCLEOTIDE SEQUENCE [LARGE SCALE GENOMIC DNA]</scope>
    <source>
        <strain evidence="2 3">DSM 12272</strain>
    </source>
</reference>
<name>A0A1H0M1Q6_9CLOT</name>
<dbReference type="Pfam" id="PF01757">
    <property type="entry name" value="Acyl_transf_3"/>
    <property type="match status" value="1"/>
</dbReference>
<sequence>MRENKERNYLIDNLKVLLMLMVVFGHVIEYYIKSSDLLRGIYIFIYLFHMPLFVFISGYFSKNVEKCRVGLLKSLLIPYVFFNIVWYVIASIWTGEFIFSLFNPGWTLWYLISLFIWRLLIKYLSKIKYIIAMSILGALTISIIPNSYSLGFMLRTVTFLPFFLIGYFTKERTINNIKSINKGFSFGIIVLFVGVSYFITINNLLNYKFFYNSQSYYDTGLSTLEGMIFRGLLYIATIVLGICIINITPKSKLLFTGIAKSTMNIYVFHIYLVILLYGAIPKWNMGVIRNILLLTSPLLIMYILSKKPINTMYIKIFNPINNIVYPKTVGILKKVKRLLGILNDNN</sequence>
<accession>A0A1H0M1Q6</accession>
<gene>
    <name evidence="2" type="ORF">SAMN04488529_101291</name>
</gene>
<dbReference type="OrthoDB" id="6623990at2"/>
<dbReference type="GO" id="GO:0016747">
    <property type="term" value="F:acyltransferase activity, transferring groups other than amino-acyl groups"/>
    <property type="evidence" value="ECO:0007669"/>
    <property type="project" value="InterPro"/>
</dbReference>
<dbReference type="InterPro" id="IPR052734">
    <property type="entry name" value="Nod_factor_acetyltransferase"/>
</dbReference>
<dbReference type="Proteomes" id="UP000198597">
    <property type="component" value="Unassembled WGS sequence"/>
</dbReference>
<evidence type="ECO:0000313" key="3">
    <source>
        <dbReference type="Proteomes" id="UP000198597"/>
    </source>
</evidence>
<dbReference type="InterPro" id="IPR002656">
    <property type="entry name" value="Acyl_transf_3_dom"/>
</dbReference>
<protein>
    <submittedName>
        <fullName evidence="2">Fucose 4-O-acetylase</fullName>
    </submittedName>
</protein>
<dbReference type="EMBL" id="FNJM01000001">
    <property type="protein sequence ID" value="SDO74388.1"/>
    <property type="molecule type" value="Genomic_DNA"/>
</dbReference>
<evidence type="ECO:0000259" key="1">
    <source>
        <dbReference type="Pfam" id="PF01757"/>
    </source>
</evidence>
<dbReference type="PANTHER" id="PTHR37312:SF1">
    <property type="entry name" value="MEMBRANE-BOUND ACYLTRANSFERASE YKRP-RELATED"/>
    <property type="match status" value="1"/>
</dbReference>
<dbReference type="PANTHER" id="PTHR37312">
    <property type="entry name" value="MEMBRANE-BOUND ACYLTRANSFERASE YKRP-RELATED"/>
    <property type="match status" value="1"/>
</dbReference>
<organism evidence="2 3">
    <name type="scientific">Clostridium gasigenes</name>
    <dbReference type="NCBI Taxonomy" id="94869"/>
    <lineage>
        <taxon>Bacteria</taxon>
        <taxon>Bacillati</taxon>
        <taxon>Bacillota</taxon>
        <taxon>Clostridia</taxon>
        <taxon>Eubacteriales</taxon>
        <taxon>Clostridiaceae</taxon>
        <taxon>Clostridium</taxon>
    </lineage>
</organism>
<evidence type="ECO:0000313" key="2">
    <source>
        <dbReference type="EMBL" id="SDO74388.1"/>
    </source>
</evidence>
<dbReference type="STRING" id="94869.SAMN04488529_101291"/>
<dbReference type="RefSeq" id="WP_089965089.1">
    <property type="nucleotide sequence ID" value="NZ_FNJM01000001.1"/>
</dbReference>
<feature type="domain" description="Acyltransferase 3" evidence="1">
    <location>
        <begin position="9"/>
        <end position="305"/>
    </location>
</feature>
<proteinExistence type="predicted"/>
<keyword evidence="3" id="KW-1185">Reference proteome</keyword>